<organism evidence="2">
    <name type="scientific">viral metagenome</name>
    <dbReference type="NCBI Taxonomy" id="1070528"/>
    <lineage>
        <taxon>unclassified sequences</taxon>
        <taxon>metagenomes</taxon>
        <taxon>organismal metagenomes</taxon>
    </lineage>
</organism>
<dbReference type="EMBL" id="MN739958">
    <property type="protein sequence ID" value="QHT79990.1"/>
    <property type="molecule type" value="Genomic_DNA"/>
</dbReference>
<feature type="region of interest" description="Disordered" evidence="1">
    <location>
        <begin position="195"/>
        <end position="215"/>
    </location>
</feature>
<reference evidence="2" key="1">
    <citation type="journal article" date="2020" name="Nature">
        <title>Giant virus diversity and host interactions through global metagenomics.</title>
        <authorList>
            <person name="Schulz F."/>
            <person name="Roux S."/>
            <person name="Paez-Espino D."/>
            <person name="Jungbluth S."/>
            <person name="Walsh D.A."/>
            <person name="Denef V.J."/>
            <person name="McMahon K.D."/>
            <person name="Konstantinidis K.T."/>
            <person name="Eloe-Fadrosh E.A."/>
            <person name="Kyrpides N.C."/>
            <person name="Woyke T."/>
        </authorList>
    </citation>
    <scope>NUCLEOTIDE SEQUENCE</scope>
    <source>
        <strain evidence="2">GVMAG-M-3300023184-105</strain>
    </source>
</reference>
<proteinExistence type="predicted"/>
<dbReference type="AlphaFoldDB" id="A0A6C0HI08"/>
<protein>
    <submittedName>
        <fullName evidence="2">Uncharacterized protein</fullName>
    </submittedName>
</protein>
<sequence length="215" mass="24516">MNTQQLNTIMPPEPPSPEDEFIPGEFKYISDWSRPYIVDAYQVISRNEWWNSFKSALQSRGVNNRTGFIWSDDTLYNEIMDAIGNTSIGGGHSGASIAGVMRAMETIALHGEAEYRRQIIEYETSERRRESEAQAAAEALRRAREASARQRQVQEVATRLRRMEDDRRRNEINLLNQAEILSRIQASMLASDIARSVNSESNTTLEEDDNEQQSA</sequence>
<accession>A0A6C0HI08</accession>
<evidence type="ECO:0000313" key="2">
    <source>
        <dbReference type="EMBL" id="QHT79990.1"/>
    </source>
</evidence>
<feature type="compositionally biased region" description="Acidic residues" evidence="1">
    <location>
        <begin position="205"/>
        <end position="215"/>
    </location>
</feature>
<name>A0A6C0HI08_9ZZZZ</name>
<evidence type="ECO:0000256" key="1">
    <source>
        <dbReference type="SAM" id="MobiDB-lite"/>
    </source>
</evidence>